<feature type="domain" description="SCP" evidence="2">
    <location>
        <begin position="22"/>
        <end position="184"/>
    </location>
</feature>
<dbReference type="PANTHER" id="PTHR10334">
    <property type="entry name" value="CYSTEINE-RICH SECRETORY PROTEIN-RELATED"/>
    <property type="match status" value="1"/>
</dbReference>
<keyword evidence="1" id="KW-0732">Signal</keyword>
<dbReference type="PROSITE" id="PS01010">
    <property type="entry name" value="CRISP_2"/>
    <property type="match status" value="1"/>
</dbReference>
<dbReference type="SUPFAM" id="SSF55797">
    <property type="entry name" value="PR-1-like"/>
    <property type="match status" value="1"/>
</dbReference>
<evidence type="ECO:0000313" key="3">
    <source>
        <dbReference type="Proteomes" id="UP000887574"/>
    </source>
</evidence>
<accession>A0A915ES13</accession>
<proteinExistence type="predicted"/>
<evidence type="ECO:0000259" key="2">
    <source>
        <dbReference type="SMART" id="SM00198"/>
    </source>
</evidence>
<reference evidence="4" key="1">
    <citation type="submission" date="2022-11" db="UniProtKB">
        <authorList>
            <consortium name="WormBaseParasite"/>
        </authorList>
    </citation>
    <scope>IDENTIFICATION</scope>
</reference>
<dbReference type="InterPro" id="IPR035940">
    <property type="entry name" value="CAP_sf"/>
</dbReference>
<dbReference type="Proteomes" id="UP000887574">
    <property type="component" value="Unplaced"/>
</dbReference>
<dbReference type="GO" id="GO:0005576">
    <property type="term" value="C:extracellular region"/>
    <property type="evidence" value="ECO:0007669"/>
    <property type="project" value="InterPro"/>
</dbReference>
<dbReference type="WBParaSite" id="jg8338.2">
    <property type="protein sequence ID" value="jg8338.2"/>
    <property type="gene ID" value="jg8338"/>
</dbReference>
<keyword evidence="3" id="KW-1185">Reference proteome</keyword>
<dbReference type="SMART" id="SM00198">
    <property type="entry name" value="SCP"/>
    <property type="match status" value="1"/>
</dbReference>
<sequence length="218" mass="24674">MRISVWLPLLGFLAVVDCLSDSHRKVALESHNRYREMLAKGKALNNDQKALPKGKNIYKLNYDEEAEKAAQEWADGCVFEHSPKEQRKNAGQSLFAVMPAEKTPSRPKKALITATDKWWSELAEFGLQSPDLNFTMDQFNKGIGHWSQLVWAKTYRVGCGVKFCADKPMTYVVCNYFPPGNMINSKIYEQGDACQKDDECTTYEASKCEKETGLCIAK</sequence>
<evidence type="ECO:0000313" key="4">
    <source>
        <dbReference type="WBParaSite" id="jg8338.2"/>
    </source>
</evidence>
<dbReference type="Pfam" id="PF00188">
    <property type="entry name" value="CAP"/>
    <property type="match status" value="1"/>
</dbReference>
<dbReference type="PROSITE" id="PS01009">
    <property type="entry name" value="CRISP_1"/>
    <property type="match status" value="1"/>
</dbReference>
<feature type="signal peptide" evidence="1">
    <location>
        <begin position="1"/>
        <end position="18"/>
    </location>
</feature>
<evidence type="ECO:0000256" key="1">
    <source>
        <dbReference type="SAM" id="SignalP"/>
    </source>
</evidence>
<organism evidence="3 4">
    <name type="scientific">Ditylenchus dipsaci</name>
    <dbReference type="NCBI Taxonomy" id="166011"/>
    <lineage>
        <taxon>Eukaryota</taxon>
        <taxon>Metazoa</taxon>
        <taxon>Ecdysozoa</taxon>
        <taxon>Nematoda</taxon>
        <taxon>Chromadorea</taxon>
        <taxon>Rhabditida</taxon>
        <taxon>Tylenchina</taxon>
        <taxon>Tylenchomorpha</taxon>
        <taxon>Sphaerularioidea</taxon>
        <taxon>Anguinidae</taxon>
        <taxon>Anguininae</taxon>
        <taxon>Ditylenchus</taxon>
    </lineage>
</organism>
<dbReference type="CDD" id="cd05380">
    <property type="entry name" value="CAP_euk"/>
    <property type="match status" value="1"/>
</dbReference>
<dbReference type="InterPro" id="IPR002413">
    <property type="entry name" value="V5_allergen-like"/>
</dbReference>
<dbReference type="AlphaFoldDB" id="A0A915ES13"/>
<feature type="chain" id="PRO_5038114990" evidence="1">
    <location>
        <begin position="19"/>
        <end position="218"/>
    </location>
</feature>
<dbReference type="Gene3D" id="3.40.33.10">
    <property type="entry name" value="CAP"/>
    <property type="match status" value="1"/>
</dbReference>
<dbReference type="PRINTS" id="PR00838">
    <property type="entry name" value="V5ALLERGEN"/>
</dbReference>
<name>A0A915ES13_9BILA</name>
<dbReference type="InterPro" id="IPR014044">
    <property type="entry name" value="CAP_dom"/>
</dbReference>
<protein>
    <submittedName>
        <fullName evidence="4">SCP domain-containing protein</fullName>
    </submittedName>
</protein>
<dbReference type="InterPro" id="IPR018244">
    <property type="entry name" value="Allrgn_V5/Tpx1_CS"/>
</dbReference>
<dbReference type="InterPro" id="IPR001283">
    <property type="entry name" value="CRISP-related"/>
</dbReference>
<dbReference type="PRINTS" id="PR00837">
    <property type="entry name" value="V5TPXLIKE"/>
</dbReference>